<reference evidence="2" key="2">
    <citation type="submission" date="2020-11" db="EMBL/GenBank/DDBJ databases">
        <authorList>
            <person name="McCartney M.A."/>
            <person name="Auch B."/>
            <person name="Kono T."/>
            <person name="Mallez S."/>
            <person name="Becker A."/>
            <person name="Gohl D.M."/>
            <person name="Silverstein K.A.T."/>
            <person name="Koren S."/>
            <person name="Bechman K.B."/>
            <person name="Herman A."/>
            <person name="Abrahante J.E."/>
            <person name="Garbe J."/>
        </authorList>
    </citation>
    <scope>NUCLEOTIDE SEQUENCE</scope>
    <source>
        <strain evidence="2">Duluth1</strain>
        <tissue evidence="2">Whole animal</tissue>
    </source>
</reference>
<dbReference type="Proteomes" id="UP000828390">
    <property type="component" value="Unassembled WGS sequence"/>
</dbReference>
<sequence length="61" mass="6512">MTGRTKELVIHRVMAHSATLGGMVLVVLLDAVGLLGVVPTVIGDGKEHSRTEEDEEETIIS</sequence>
<feature type="transmembrane region" description="Helical" evidence="1">
    <location>
        <begin position="20"/>
        <end position="42"/>
    </location>
</feature>
<organism evidence="2 3">
    <name type="scientific">Dreissena polymorpha</name>
    <name type="common">Zebra mussel</name>
    <name type="synonym">Mytilus polymorpha</name>
    <dbReference type="NCBI Taxonomy" id="45954"/>
    <lineage>
        <taxon>Eukaryota</taxon>
        <taxon>Metazoa</taxon>
        <taxon>Spiralia</taxon>
        <taxon>Lophotrochozoa</taxon>
        <taxon>Mollusca</taxon>
        <taxon>Bivalvia</taxon>
        <taxon>Autobranchia</taxon>
        <taxon>Heteroconchia</taxon>
        <taxon>Euheterodonta</taxon>
        <taxon>Imparidentia</taxon>
        <taxon>Neoheterodontei</taxon>
        <taxon>Myida</taxon>
        <taxon>Dreissenoidea</taxon>
        <taxon>Dreissenidae</taxon>
        <taxon>Dreissena</taxon>
    </lineage>
</organism>
<protein>
    <submittedName>
        <fullName evidence="2">Uncharacterized protein</fullName>
    </submittedName>
</protein>
<proteinExistence type="predicted"/>
<evidence type="ECO:0000313" key="2">
    <source>
        <dbReference type="EMBL" id="KAH3822569.1"/>
    </source>
</evidence>
<evidence type="ECO:0000256" key="1">
    <source>
        <dbReference type="SAM" id="Phobius"/>
    </source>
</evidence>
<gene>
    <name evidence="2" type="ORF">DPMN_124353</name>
</gene>
<dbReference type="AlphaFoldDB" id="A0A9D4GW84"/>
<dbReference type="EMBL" id="JAIWYP010000005">
    <property type="protein sequence ID" value="KAH3822569.1"/>
    <property type="molecule type" value="Genomic_DNA"/>
</dbReference>
<comment type="caution">
    <text evidence="2">The sequence shown here is derived from an EMBL/GenBank/DDBJ whole genome shotgun (WGS) entry which is preliminary data.</text>
</comment>
<keyword evidence="3" id="KW-1185">Reference proteome</keyword>
<keyword evidence="1" id="KW-0812">Transmembrane</keyword>
<keyword evidence="1" id="KW-1133">Transmembrane helix</keyword>
<reference evidence="2" key="1">
    <citation type="journal article" date="2019" name="bioRxiv">
        <title>The Genome of the Zebra Mussel, Dreissena polymorpha: A Resource for Invasive Species Research.</title>
        <authorList>
            <person name="McCartney M.A."/>
            <person name="Auch B."/>
            <person name="Kono T."/>
            <person name="Mallez S."/>
            <person name="Zhang Y."/>
            <person name="Obille A."/>
            <person name="Becker A."/>
            <person name="Abrahante J.E."/>
            <person name="Garbe J."/>
            <person name="Badalamenti J.P."/>
            <person name="Herman A."/>
            <person name="Mangelson H."/>
            <person name="Liachko I."/>
            <person name="Sullivan S."/>
            <person name="Sone E.D."/>
            <person name="Koren S."/>
            <person name="Silverstein K.A.T."/>
            <person name="Beckman K.B."/>
            <person name="Gohl D.M."/>
        </authorList>
    </citation>
    <scope>NUCLEOTIDE SEQUENCE</scope>
    <source>
        <strain evidence="2">Duluth1</strain>
        <tissue evidence="2">Whole animal</tissue>
    </source>
</reference>
<accession>A0A9D4GW84</accession>
<evidence type="ECO:0000313" key="3">
    <source>
        <dbReference type="Proteomes" id="UP000828390"/>
    </source>
</evidence>
<keyword evidence="1" id="KW-0472">Membrane</keyword>
<name>A0A9D4GW84_DREPO</name>